<accession>A0A8K1GB90</accession>
<feature type="region of interest" description="Disordered" evidence="1">
    <location>
        <begin position="30"/>
        <end position="85"/>
    </location>
</feature>
<gene>
    <name evidence="2" type="ORF">HGM15179_011880</name>
</gene>
<dbReference type="Proteomes" id="UP000796761">
    <property type="component" value="Unassembled WGS sequence"/>
</dbReference>
<organism evidence="2 3">
    <name type="scientific">Zosterops borbonicus</name>
    <dbReference type="NCBI Taxonomy" id="364589"/>
    <lineage>
        <taxon>Eukaryota</taxon>
        <taxon>Metazoa</taxon>
        <taxon>Chordata</taxon>
        <taxon>Craniata</taxon>
        <taxon>Vertebrata</taxon>
        <taxon>Euteleostomi</taxon>
        <taxon>Archelosauria</taxon>
        <taxon>Archosauria</taxon>
        <taxon>Dinosauria</taxon>
        <taxon>Saurischia</taxon>
        <taxon>Theropoda</taxon>
        <taxon>Coelurosauria</taxon>
        <taxon>Aves</taxon>
        <taxon>Neognathae</taxon>
        <taxon>Neoaves</taxon>
        <taxon>Telluraves</taxon>
        <taxon>Australaves</taxon>
        <taxon>Passeriformes</taxon>
        <taxon>Sylvioidea</taxon>
        <taxon>Zosteropidae</taxon>
        <taxon>Zosterops</taxon>
    </lineage>
</organism>
<dbReference type="EMBL" id="SWJQ01000379">
    <property type="protein sequence ID" value="TRZ15222.1"/>
    <property type="molecule type" value="Genomic_DNA"/>
</dbReference>
<comment type="caution">
    <text evidence="2">The sequence shown here is derived from an EMBL/GenBank/DDBJ whole genome shotgun (WGS) entry which is preliminary data.</text>
</comment>
<sequence length="115" mass="12179">MFRHSETSLASILTRYCIYGFTEITGVLHPLSHQSDPPAAEISAGQLPAGSPGSMQPLNLAAGTLDSRSSHPLAPNISDVGKGETGKGYKYDCLARNTGDVKPVSEIAMKANFEM</sequence>
<dbReference type="AlphaFoldDB" id="A0A8K1GB90"/>
<keyword evidence="3" id="KW-1185">Reference proteome</keyword>
<reference evidence="2" key="1">
    <citation type="submission" date="2019-04" db="EMBL/GenBank/DDBJ databases">
        <title>Genome assembly of Zosterops borbonicus 15179.</title>
        <authorList>
            <person name="Leroy T."/>
            <person name="Anselmetti Y."/>
            <person name="Tilak M.-K."/>
            <person name="Nabholz B."/>
        </authorList>
    </citation>
    <scope>NUCLEOTIDE SEQUENCE</scope>
    <source>
        <strain evidence="2">HGM_15179</strain>
        <tissue evidence="2">Muscle</tissue>
    </source>
</reference>
<protein>
    <submittedName>
        <fullName evidence="2">Uncharacterized protein</fullName>
    </submittedName>
</protein>
<evidence type="ECO:0000313" key="2">
    <source>
        <dbReference type="EMBL" id="TRZ15222.1"/>
    </source>
</evidence>
<evidence type="ECO:0000313" key="3">
    <source>
        <dbReference type="Proteomes" id="UP000796761"/>
    </source>
</evidence>
<evidence type="ECO:0000256" key="1">
    <source>
        <dbReference type="SAM" id="MobiDB-lite"/>
    </source>
</evidence>
<name>A0A8K1GB90_9PASS</name>
<proteinExistence type="predicted"/>